<organism evidence="3">
    <name type="scientific">Oryza punctata</name>
    <name type="common">Red rice</name>
    <dbReference type="NCBI Taxonomy" id="4537"/>
    <lineage>
        <taxon>Eukaryota</taxon>
        <taxon>Viridiplantae</taxon>
        <taxon>Streptophyta</taxon>
        <taxon>Embryophyta</taxon>
        <taxon>Tracheophyta</taxon>
        <taxon>Spermatophyta</taxon>
        <taxon>Magnoliopsida</taxon>
        <taxon>Liliopsida</taxon>
        <taxon>Poales</taxon>
        <taxon>Poaceae</taxon>
        <taxon>BOP clade</taxon>
        <taxon>Oryzoideae</taxon>
        <taxon>Oryzeae</taxon>
        <taxon>Oryzinae</taxon>
        <taxon>Oryza</taxon>
    </lineage>
</organism>
<dbReference type="EnsemblPlants" id="OPUNC10G12620.1">
    <property type="protein sequence ID" value="OPUNC10G12620.1"/>
    <property type="gene ID" value="OPUNC10G12620"/>
</dbReference>
<reference evidence="3" key="1">
    <citation type="submission" date="2015-04" db="UniProtKB">
        <authorList>
            <consortium name="EnsemblPlants"/>
        </authorList>
    </citation>
    <scope>IDENTIFICATION</scope>
</reference>
<dbReference type="Proteomes" id="UP000026962">
    <property type="component" value="Chromosome 10"/>
</dbReference>
<proteinExistence type="predicted"/>
<keyword evidence="4" id="KW-1185">Reference proteome</keyword>
<dbReference type="Gene3D" id="3.10.20.90">
    <property type="entry name" value="Phosphatidylinositol 3-kinase Catalytic Subunit, Chain A, domain 1"/>
    <property type="match status" value="1"/>
</dbReference>
<name>A0A0E0M944_ORYPU</name>
<evidence type="ECO:0000313" key="4">
    <source>
        <dbReference type="Proteomes" id="UP000026962"/>
    </source>
</evidence>
<dbReference type="SUPFAM" id="SSF54236">
    <property type="entry name" value="Ubiquitin-like"/>
    <property type="match status" value="1"/>
</dbReference>
<evidence type="ECO:0000256" key="1">
    <source>
        <dbReference type="ARBA" id="ARBA00022499"/>
    </source>
</evidence>
<sequence>MHIYVKVLRGFRVTLNVKLRVEPSDTVKMHFKKKILPCKQQLVFSERKLVDDCTLASYDIQEESSASKVASAAANMSIQ</sequence>
<feature type="domain" description="Ubiquitin-like" evidence="2">
    <location>
        <begin position="1"/>
        <end position="65"/>
    </location>
</feature>
<dbReference type="Gramene" id="OPUNC10G12620.1">
    <property type="protein sequence ID" value="OPUNC10G12620.1"/>
    <property type="gene ID" value="OPUNC10G12620"/>
</dbReference>
<dbReference type="InterPro" id="IPR050158">
    <property type="entry name" value="Ubiquitin_ubiquitin-like"/>
</dbReference>
<dbReference type="InterPro" id="IPR029071">
    <property type="entry name" value="Ubiquitin-like_domsf"/>
</dbReference>
<dbReference type="PANTHER" id="PTHR10666">
    <property type="entry name" value="UBIQUITIN"/>
    <property type="match status" value="1"/>
</dbReference>
<keyword evidence="1" id="KW-1017">Isopeptide bond</keyword>
<dbReference type="Pfam" id="PF00240">
    <property type="entry name" value="ubiquitin"/>
    <property type="match status" value="1"/>
</dbReference>
<dbReference type="STRING" id="4537.A0A0E0M944"/>
<accession>A0A0E0M944</accession>
<evidence type="ECO:0000259" key="2">
    <source>
        <dbReference type="PROSITE" id="PS50053"/>
    </source>
</evidence>
<dbReference type="HOGENOM" id="CLU_2610192_0_0_1"/>
<dbReference type="PROSITE" id="PS50053">
    <property type="entry name" value="UBIQUITIN_2"/>
    <property type="match status" value="1"/>
</dbReference>
<reference evidence="3" key="2">
    <citation type="submission" date="2018-05" db="EMBL/GenBank/DDBJ databases">
        <title>OpunRS2 (Oryza punctata Reference Sequence Version 2).</title>
        <authorList>
            <person name="Zhang J."/>
            <person name="Kudrna D."/>
            <person name="Lee S."/>
            <person name="Talag J."/>
            <person name="Welchert J."/>
            <person name="Wing R.A."/>
        </authorList>
    </citation>
    <scope>NUCLEOTIDE SEQUENCE [LARGE SCALE GENOMIC DNA]</scope>
</reference>
<protein>
    <recommendedName>
        <fullName evidence="2">Ubiquitin-like domain-containing protein</fullName>
    </recommendedName>
</protein>
<dbReference type="GO" id="GO:0003729">
    <property type="term" value="F:mRNA binding"/>
    <property type="evidence" value="ECO:0007669"/>
    <property type="project" value="UniProtKB-ARBA"/>
</dbReference>
<dbReference type="InterPro" id="IPR000626">
    <property type="entry name" value="Ubiquitin-like_dom"/>
</dbReference>
<dbReference type="AlphaFoldDB" id="A0A0E0M944"/>
<evidence type="ECO:0000313" key="3">
    <source>
        <dbReference type="EnsemblPlants" id="OPUNC10G12620.1"/>
    </source>
</evidence>